<dbReference type="GO" id="GO:0005737">
    <property type="term" value="C:cytoplasm"/>
    <property type="evidence" value="ECO:0007669"/>
    <property type="project" value="TreeGrafter"/>
</dbReference>
<dbReference type="InterPro" id="IPR020569">
    <property type="entry name" value="UPF0029_Impact_CS"/>
</dbReference>
<dbReference type="Pfam" id="PF01205">
    <property type="entry name" value="Impact_N"/>
    <property type="match status" value="1"/>
</dbReference>
<dbReference type="PANTHER" id="PTHR16301">
    <property type="entry name" value="IMPACT-RELATED"/>
    <property type="match status" value="1"/>
</dbReference>
<gene>
    <name evidence="4" type="ORF">ACRE_079000</name>
</gene>
<dbReference type="GO" id="GO:0006446">
    <property type="term" value="P:regulation of translational initiation"/>
    <property type="evidence" value="ECO:0007669"/>
    <property type="project" value="TreeGrafter"/>
</dbReference>
<name>A0A086SWA9_HAPC1</name>
<accession>A0A086SWA9</accession>
<feature type="region of interest" description="Disordered" evidence="2">
    <location>
        <begin position="418"/>
        <end position="437"/>
    </location>
</feature>
<feature type="compositionally biased region" description="Low complexity" evidence="2">
    <location>
        <begin position="228"/>
        <end position="249"/>
    </location>
</feature>
<dbReference type="PROSITE" id="PS00910">
    <property type="entry name" value="UPF0029"/>
    <property type="match status" value="1"/>
</dbReference>
<dbReference type="HOGENOM" id="CLU_031573_0_0_1"/>
<comment type="similarity">
    <text evidence="1">Belongs to the IMPACT family.</text>
</comment>
<organism evidence="4 5">
    <name type="scientific">Hapsidospora chrysogenum (strain ATCC 11550 / CBS 779.69 / DSM 880 / IAM 14645 / JCM 23072 / IMI 49137)</name>
    <name type="common">Acremonium chrysogenum</name>
    <dbReference type="NCBI Taxonomy" id="857340"/>
    <lineage>
        <taxon>Eukaryota</taxon>
        <taxon>Fungi</taxon>
        <taxon>Dikarya</taxon>
        <taxon>Ascomycota</taxon>
        <taxon>Pezizomycotina</taxon>
        <taxon>Sordariomycetes</taxon>
        <taxon>Hypocreomycetidae</taxon>
        <taxon>Hypocreales</taxon>
        <taxon>Bionectriaceae</taxon>
        <taxon>Hapsidospora</taxon>
    </lineage>
</organism>
<dbReference type="PANTHER" id="PTHR16301:SF4">
    <property type="entry name" value="IMPACT N-TERMINAL DOMAIN-CONTAINING PROTEIN"/>
    <property type="match status" value="1"/>
</dbReference>
<dbReference type="InterPro" id="IPR036956">
    <property type="entry name" value="Impact_N_sf"/>
</dbReference>
<dbReference type="InterPro" id="IPR020568">
    <property type="entry name" value="Ribosomal_Su5_D2-typ_SF"/>
</dbReference>
<feature type="compositionally biased region" description="Low complexity" evidence="2">
    <location>
        <begin position="80"/>
        <end position="89"/>
    </location>
</feature>
<dbReference type="AlphaFoldDB" id="A0A086SWA9"/>
<protein>
    <recommendedName>
        <fullName evidence="3">Impact N-terminal domain-containing protein</fullName>
    </recommendedName>
</protein>
<keyword evidence="5" id="KW-1185">Reference proteome</keyword>
<evidence type="ECO:0000259" key="3">
    <source>
        <dbReference type="Pfam" id="PF01205"/>
    </source>
</evidence>
<dbReference type="EMBL" id="JPKY01000131">
    <property type="protein sequence ID" value="KFH41391.1"/>
    <property type="molecule type" value="Genomic_DNA"/>
</dbReference>
<dbReference type="SUPFAM" id="SSF54211">
    <property type="entry name" value="Ribosomal protein S5 domain 2-like"/>
    <property type="match status" value="1"/>
</dbReference>
<dbReference type="OrthoDB" id="514070at2759"/>
<feature type="region of interest" description="Disordered" evidence="2">
    <location>
        <begin position="67"/>
        <end position="107"/>
    </location>
</feature>
<evidence type="ECO:0000313" key="5">
    <source>
        <dbReference type="Proteomes" id="UP000029964"/>
    </source>
</evidence>
<dbReference type="Proteomes" id="UP000029964">
    <property type="component" value="Unassembled WGS sequence"/>
</dbReference>
<sequence>MAGHGDLQELLRIFTSRKVSMMASMKHVQALQTKNLKSINQIADAPLANLESVLGDAKLAKSVHAACKSHGKKGKRPADDSTPSSSSTAKKPRLEPHKRDLDYGSVPPDELEASLALPLVEDEEVIRGTTLLTNRAPLVLAFAVELMRYTMPEQPPSSRLSLAQAVVSANSRTKAISLGIEKAPPEGEGAGISEGQPKLRVMGRDVPVLKRGGYSWSGESKRAPSPSLPSSATVQSSSSSSSQQQPKSQIWKASRRLTSRASTFIAHATPITSPSSRSELVQSLMAQKPELETASHNAWAMRTSYGNSPLVQEASFDDGESGCGKLMLELMREANVSNMLVVLTRWFGGVMLGPDRWRLMRECVNDALSAQRRTATLDGEAVWALDPEDTKPASSTVGMAIHRPEAARNYLLRSFATAGGSEEEEKGNEKKKKRRSTVVAANDEKQENLGRLLGALRLLFASWADVLTRDELDRRAWSWYVGVRPEVEAGPAGWGAKGTLELGTILDLRRKTPDT</sequence>
<feature type="compositionally biased region" description="Basic and acidic residues" evidence="2">
    <location>
        <begin position="92"/>
        <end position="102"/>
    </location>
</feature>
<evidence type="ECO:0000256" key="1">
    <source>
        <dbReference type="ARBA" id="ARBA00007665"/>
    </source>
</evidence>
<feature type="domain" description="Impact N-terminal" evidence="3">
    <location>
        <begin position="260"/>
        <end position="368"/>
    </location>
</feature>
<dbReference type="GO" id="GO:0140469">
    <property type="term" value="P:GCN2-mediated signaling"/>
    <property type="evidence" value="ECO:0007669"/>
    <property type="project" value="TreeGrafter"/>
</dbReference>
<dbReference type="InterPro" id="IPR023582">
    <property type="entry name" value="Impact"/>
</dbReference>
<dbReference type="STRING" id="857340.A0A086SWA9"/>
<reference evidence="5" key="1">
    <citation type="journal article" date="2014" name="Genome Announc.">
        <title>Genome sequence and annotation of Acremonium chrysogenum, producer of the beta-lactam antibiotic cephalosporin C.</title>
        <authorList>
            <person name="Terfehr D."/>
            <person name="Dahlmann T.A."/>
            <person name="Specht T."/>
            <person name="Zadra I."/>
            <person name="Kuernsteiner H."/>
            <person name="Kueck U."/>
        </authorList>
    </citation>
    <scope>NUCLEOTIDE SEQUENCE [LARGE SCALE GENOMIC DNA]</scope>
    <source>
        <strain evidence="5">ATCC 11550 / CBS 779.69 / DSM 880 / IAM 14645 / JCM 23072 / IMI 49137</strain>
    </source>
</reference>
<comment type="caution">
    <text evidence="4">The sequence shown here is derived from an EMBL/GenBank/DDBJ whole genome shotgun (WGS) entry which is preliminary data.</text>
</comment>
<dbReference type="InterPro" id="IPR001498">
    <property type="entry name" value="Impact_N"/>
</dbReference>
<feature type="region of interest" description="Disordered" evidence="2">
    <location>
        <begin position="212"/>
        <end position="253"/>
    </location>
</feature>
<evidence type="ECO:0000313" key="4">
    <source>
        <dbReference type="EMBL" id="KFH41391.1"/>
    </source>
</evidence>
<evidence type="ECO:0000256" key="2">
    <source>
        <dbReference type="SAM" id="MobiDB-lite"/>
    </source>
</evidence>
<proteinExistence type="inferred from homology"/>
<dbReference type="Gene3D" id="3.30.230.30">
    <property type="entry name" value="Impact, N-terminal domain"/>
    <property type="match status" value="1"/>
</dbReference>